<dbReference type="EMBL" id="QYUP01000145">
    <property type="protein sequence ID" value="RJG11605.1"/>
    <property type="molecule type" value="Genomic_DNA"/>
</dbReference>
<keyword evidence="4" id="KW-1185">Reference proteome</keyword>
<dbReference type="RefSeq" id="WP_119812239.1">
    <property type="nucleotide sequence ID" value="NZ_QYUP01000145.1"/>
</dbReference>
<evidence type="ECO:0000256" key="1">
    <source>
        <dbReference type="SAM" id="Phobius"/>
    </source>
</evidence>
<dbReference type="AlphaFoldDB" id="A0A418XGP0"/>
<proteinExistence type="predicted"/>
<dbReference type="OrthoDB" id="8708025at2"/>
<sequence length="159" mass="17164">MKRRPISSDRRHELGAAAVELALVLPILAGLLALALFIGRVFLHYTVAQKAAHDAARFMSTIPVRDMTDSGRARIDDAVAVAQQILDAELAELDPGSYTIDTVIRCGNFTSCNGLRVPATVSVGVEMRMNDTFFPALTYAVTGDRIIITANVTMPYAGK</sequence>
<name>A0A418XGP0_9BURK</name>
<dbReference type="Proteomes" id="UP000284006">
    <property type="component" value="Unassembled WGS sequence"/>
</dbReference>
<keyword evidence="1" id="KW-0472">Membrane</keyword>
<gene>
    <name evidence="3" type="ORF">D3872_18715</name>
</gene>
<dbReference type="Pfam" id="PF07811">
    <property type="entry name" value="TadE"/>
    <property type="match status" value="1"/>
</dbReference>
<reference evidence="3 4" key="1">
    <citation type="submission" date="2018-09" db="EMBL/GenBank/DDBJ databases">
        <authorList>
            <person name="Zhu H."/>
        </authorList>
    </citation>
    <scope>NUCLEOTIDE SEQUENCE [LARGE SCALE GENOMIC DNA]</scope>
    <source>
        <strain evidence="3 4">K1S02-61</strain>
    </source>
</reference>
<evidence type="ECO:0000259" key="2">
    <source>
        <dbReference type="Pfam" id="PF07811"/>
    </source>
</evidence>
<evidence type="ECO:0000313" key="3">
    <source>
        <dbReference type="EMBL" id="RJG11605.1"/>
    </source>
</evidence>
<evidence type="ECO:0000313" key="4">
    <source>
        <dbReference type="Proteomes" id="UP000284006"/>
    </source>
</evidence>
<organism evidence="3 4">
    <name type="scientific">Massilia cavernae</name>
    <dbReference type="NCBI Taxonomy" id="2320864"/>
    <lineage>
        <taxon>Bacteria</taxon>
        <taxon>Pseudomonadati</taxon>
        <taxon>Pseudomonadota</taxon>
        <taxon>Betaproteobacteria</taxon>
        <taxon>Burkholderiales</taxon>
        <taxon>Oxalobacteraceae</taxon>
        <taxon>Telluria group</taxon>
        <taxon>Massilia</taxon>
    </lineage>
</organism>
<protein>
    <submittedName>
        <fullName evidence="3">Pilus assembly protein</fullName>
    </submittedName>
</protein>
<dbReference type="InterPro" id="IPR012495">
    <property type="entry name" value="TadE-like_dom"/>
</dbReference>
<accession>A0A418XGP0</accession>
<feature type="transmembrane region" description="Helical" evidence="1">
    <location>
        <begin position="21"/>
        <end position="43"/>
    </location>
</feature>
<keyword evidence="1" id="KW-1133">Transmembrane helix</keyword>
<comment type="caution">
    <text evidence="3">The sequence shown here is derived from an EMBL/GenBank/DDBJ whole genome shotgun (WGS) entry which is preliminary data.</text>
</comment>
<feature type="domain" description="TadE-like" evidence="2">
    <location>
        <begin position="15"/>
        <end position="57"/>
    </location>
</feature>
<keyword evidence="1" id="KW-0812">Transmembrane</keyword>